<feature type="compositionally biased region" description="Polar residues" evidence="1">
    <location>
        <begin position="167"/>
        <end position="182"/>
    </location>
</feature>
<gene>
    <name evidence="2" type="ORF">STAS_26735</name>
</gene>
<feature type="region of interest" description="Disordered" evidence="1">
    <location>
        <begin position="1"/>
        <end position="38"/>
    </location>
</feature>
<feature type="region of interest" description="Disordered" evidence="1">
    <location>
        <begin position="149"/>
        <end position="219"/>
    </location>
</feature>
<name>A0A5A7QX28_STRAF</name>
<keyword evidence="3" id="KW-1185">Reference proteome</keyword>
<feature type="region of interest" description="Disordered" evidence="1">
    <location>
        <begin position="58"/>
        <end position="110"/>
    </location>
</feature>
<reference evidence="3" key="1">
    <citation type="journal article" date="2019" name="Curr. Biol.">
        <title>Genome Sequence of Striga asiatica Provides Insight into the Evolution of Plant Parasitism.</title>
        <authorList>
            <person name="Yoshida S."/>
            <person name="Kim S."/>
            <person name="Wafula E.K."/>
            <person name="Tanskanen J."/>
            <person name="Kim Y.M."/>
            <person name="Honaas L."/>
            <person name="Yang Z."/>
            <person name="Spallek T."/>
            <person name="Conn C.E."/>
            <person name="Ichihashi Y."/>
            <person name="Cheong K."/>
            <person name="Cui S."/>
            <person name="Der J.P."/>
            <person name="Gundlach H."/>
            <person name="Jiao Y."/>
            <person name="Hori C."/>
            <person name="Ishida J.K."/>
            <person name="Kasahara H."/>
            <person name="Kiba T."/>
            <person name="Kim M.S."/>
            <person name="Koo N."/>
            <person name="Laohavisit A."/>
            <person name="Lee Y.H."/>
            <person name="Lumba S."/>
            <person name="McCourt P."/>
            <person name="Mortimer J.C."/>
            <person name="Mutuku J.M."/>
            <person name="Nomura T."/>
            <person name="Sasaki-Sekimoto Y."/>
            <person name="Seto Y."/>
            <person name="Wang Y."/>
            <person name="Wakatake T."/>
            <person name="Sakakibara H."/>
            <person name="Demura T."/>
            <person name="Yamaguchi S."/>
            <person name="Yoneyama K."/>
            <person name="Manabe R.I."/>
            <person name="Nelson D.C."/>
            <person name="Schulman A.H."/>
            <person name="Timko M.P."/>
            <person name="dePamphilis C.W."/>
            <person name="Choi D."/>
            <person name="Shirasu K."/>
        </authorList>
    </citation>
    <scope>NUCLEOTIDE SEQUENCE [LARGE SCALE GENOMIC DNA]</scope>
    <source>
        <strain evidence="3">cv. UVA1</strain>
    </source>
</reference>
<evidence type="ECO:0000313" key="3">
    <source>
        <dbReference type="Proteomes" id="UP000325081"/>
    </source>
</evidence>
<feature type="compositionally biased region" description="Polar residues" evidence="1">
    <location>
        <begin position="1"/>
        <end position="30"/>
    </location>
</feature>
<dbReference type="EMBL" id="BKCP01008626">
    <property type="protein sequence ID" value="GER49486.1"/>
    <property type="molecule type" value="Genomic_DNA"/>
</dbReference>
<feature type="compositionally biased region" description="Acidic residues" evidence="1">
    <location>
        <begin position="196"/>
        <end position="210"/>
    </location>
</feature>
<comment type="caution">
    <text evidence="2">The sequence shown here is derived from an EMBL/GenBank/DDBJ whole genome shotgun (WGS) entry which is preliminary data.</text>
</comment>
<sequence length="219" mass="23622">MQASVDPQSSPSSVRVSTALSISTQNNTPTPDVVLVEPRPLEKEKSALMEFETVELTPQITQLEKKPTGPAKTWKRMGNESDKQPGPNHGDTQPIPYRVVGKTRKSPLQTIPTMSGKLCMASSISFPWPPGTTQPVTRWSDSAIARKTRADMRAWTRSPSPARYLSSRGTSTPRPGLNTASSPVVKPAVGRSEGVGEVEEEAGEGAEAEEGVDHNSYVD</sequence>
<protein>
    <submittedName>
        <fullName evidence="2">Seven transmembrane MLO family protein</fullName>
    </submittedName>
</protein>
<evidence type="ECO:0000313" key="2">
    <source>
        <dbReference type="EMBL" id="GER49486.1"/>
    </source>
</evidence>
<evidence type="ECO:0000256" key="1">
    <source>
        <dbReference type="SAM" id="MobiDB-lite"/>
    </source>
</evidence>
<organism evidence="2 3">
    <name type="scientific">Striga asiatica</name>
    <name type="common">Asiatic witchweed</name>
    <name type="synonym">Buchnera asiatica</name>
    <dbReference type="NCBI Taxonomy" id="4170"/>
    <lineage>
        <taxon>Eukaryota</taxon>
        <taxon>Viridiplantae</taxon>
        <taxon>Streptophyta</taxon>
        <taxon>Embryophyta</taxon>
        <taxon>Tracheophyta</taxon>
        <taxon>Spermatophyta</taxon>
        <taxon>Magnoliopsida</taxon>
        <taxon>eudicotyledons</taxon>
        <taxon>Gunneridae</taxon>
        <taxon>Pentapetalae</taxon>
        <taxon>asterids</taxon>
        <taxon>lamiids</taxon>
        <taxon>Lamiales</taxon>
        <taxon>Orobanchaceae</taxon>
        <taxon>Buchnereae</taxon>
        <taxon>Striga</taxon>
    </lineage>
</organism>
<dbReference type="AlphaFoldDB" id="A0A5A7QX28"/>
<keyword evidence="2" id="KW-0472">Membrane</keyword>
<accession>A0A5A7QX28</accession>
<dbReference type="Proteomes" id="UP000325081">
    <property type="component" value="Unassembled WGS sequence"/>
</dbReference>
<keyword evidence="2" id="KW-0812">Transmembrane</keyword>
<proteinExistence type="predicted"/>